<gene>
    <name evidence="2" type="ORF">Q4Q35_14520</name>
</gene>
<dbReference type="SMART" id="SM00954">
    <property type="entry name" value="RelA_SpoT"/>
    <property type="match status" value="1"/>
</dbReference>
<evidence type="ECO:0000313" key="2">
    <source>
        <dbReference type="EMBL" id="MDO5971019.1"/>
    </source>
</evidence>
<organism evidence="2 3">
    <name type="scientific">Flavivirga aquimarina</name>
    <dbReference type="NCBI Taxonomy" id="2027862"/>
    <lineage>
        <taxon>Bacteria</taxon>
        <taxon>Pseudomonadati</taxon>
        <taxon>Bacteroidota</taxon>
        <taxon>Flavobacteriia</taxon>
        <taxon>Flavobacteriales</taxon>
        <taxon>Flavobacteriaceae</taxon>
        <taxon>Flavivirga</taxon>
    </lineage>
</organism>
<reference evidence="2" key="1">
    <citation type="submission" date="2023-07" db="EMBL/GenBank/DDBJ databases">
        <title>Two novel species in the genus Flavivirga.</title>
        <authorList>
            <person name="Kwon K."/>
        </authorList>
    </citation>
    <scope>NUCLEOTIDE SEQUENCE</scope>
    <source>
        <strain evidence="2">KCTC 52353</strain>
    </source>
</reference>
<comment type="caution">
    <text evidence="2">The sequence shown here is derived from an EMBL/GenBank/DDBJ whole genome shotgun (WGS) entry which is preliminary data.</text>
</comment>
<name>A0ABT8WDA4_9FLAO</name>
<dbReference type="Pfam" id="PF04607">
    <property type="entry name" value="RelA_SpoT"/>
    <property type="match status" value="1"/>
</dbReference>
<evidence type="ECO:0000259" key="1">
    <source>
        <dbReference type="SMART" id="SM00954"/>
    </source>
</evidence>
<dbReference type="PANTHER" id="PTHR41773">
    <property type="entry name" value="GTP PYROPHOSPHATASE-RELATED"/>
    <property type="match status" value="1"/>
</dbReference>
<sequence length="352" mass="40841">MEYDYKKHKSDAISSYSKLRPTYELFAYTLKEILTKTLKEKRINYHSIEARAKEIESFGNKASKPSETNPNKPKYSVPIKEITDLSGVRIIAFFPKTIKEIGKVIESQFEVIEVSDKSEILEKEEKLGYQSVHYLVKLKENRLNLPEYQTFDNMVSEIQVRTILQHAWAEIEHDIKYKSTITIPSNIKRRFIALAGVLEIADREFQSIQDEDKKLKTSDRKSVKEGKLDEVQITPDSFKAYLDKTLGSDGRISNYSYNSETEYLIKMGFKNLSEIDNCIKPYIDKVVVDNAVWGARQGQIWRFNDYLLAGMGEKLLKKHPRVLGNHWLKERYTDGLKNMEKSGVKIGTFELK</sequence>
<dbReference type="InterPro" id="IPR043519">
    <property type="entry name" value="NT_sf"/>
</dbReference>
<dbReference type="Proteomes" id="UP001176883">
    <property type="component" value="Unassembled WGS sequence"/>
</dbReference>
<dbReference type="CDD" id="cd05399">
    <property type="entry name" value="NT_Rel-Spo_like"/>
    <property type="match status" value="1"/>
</dbReference>
<dbReference type="InterPro" id="IPR007685">
    <property type="entry name" value="RelA_SpoT"/>
</dbReference>
<dbReference type="Gene3D" id="1.10.287.860">
    <property type="entry name" value="Nucleotidyltransferase"/>
    <property type="match status" value="1"/>
</dbReference>
<evidence type="ECO:0000313" key="3">
    <source>
        <dbReference type="Proteomes" id="UP001176883"/>
    </source>
</evidence>
<feature type="domain" description="RelA/SpoT" evidence="1">
    <location>
        <begin position="50"/>
        <end position="183"/>
    </location>
</feature>
<dbReference type="Gene3D" id="3.30.460.10">
    <property type="entry name" value="Beta Polymerase, domain 2"/>
    <property type="match status" value="1"/>
</dbReference>
<keyword evidence="3" id="KW-1185">Reference proteome</keyword>
<accession>A0ABT8WDA4</accession>
<dbReference type="EMBL" id="JAUOEK010000140">
    <property type="protein sequence ID" value="MDO5971019.1"/>
    <property type="molecule type" value="Genomic_DNA"/>
</dbReference>
<protein>
    <recommendedName>
        <fullName evidence="1">RelA/SpoT domain-containing protein</fullName>
    </recommendedName>
</protein>
<proteinExistence type="predicted"/>
<dbReference type="SUPFAM" id="SSF81301">
    <property type="entry name" value="Nucleotidyltransferase"/>
    <property type="match status" value="1"/>
</dbReference>
<dbReference type="PANTHER" id="PTHR41773:SF1">
    <property type="entry name" value="RELA_SPOT DOMAIN-CONTAINING PROTEIN"/>
    <property type="match status" value="1"/>
</dbReference>
<dbReference type="RefSeq" id="WP_303278720.1">
    <property type="nucleotide sequence ID" value="NZ_JAUOEK010000140.1"/>
</dbReference>